<dbReference type="GO" id="GO:0003677">
    <property type="term" value="F:DNA binding"/>
    <property type="evidence" value="ECO:0007669"/>
    <property type="project" value="InterPro"/>
</dbReference>
<gene>
    <name evidence="2" type="ORF">C8D97_10463</name>
</gene>
<dbReference type="AlphaFoldDB" id="A0A316FXK2"/>
<evidence type="ECO:0000313" key="3">
    <source>
        <dbReference type="Proteomes" id="UP000245790"/>
    </source>
</evidence>
<feature type="domain" description="HTH cro/C1-type" evidence="1">
    <location>
        <begin position="15"/>
        <end position="69"/>
    </location>
</feature>
<keyword evidence="3" id="KW-1185">Reference proteome</keyword>
<dbReference type="EMBL" id="QGGU01000004">
    <property type="protein sequence ID" value="PWK52845.1"/>
    <property type="molecule type" value="Genomic_DNA"/>
</dbReference>
<dbReference type="InterPro" id="IPR001387">
    <property type="entry name" value="Cro/C1-type_HTH"/>
</dbReference>
<dbReference type="Proteomes" id="UP000245790">
    <property type="component" value="Unassembled WGS sequence"/>
</dbReference>
<dbReference type="SMART" id="SM00530">
    <property type="entry name" value="HTH_XRE"/>
    <property type="match status" value="1"/>
</dbReference>
<reference evidence="2 3" key="1">
    <citation type="submission" date="2018-05" db="EMBL/GenBank/DDBJ databases">
        <title>Genomic Encyclopedia of Type Strains, Phase IV (KMG-IV): sequencing the most valuable type-strain genomes for metagenomic binning, comparative biology and taxonomic classification.</title>
        <authorList>
            <person name="Goeker M."/>
        </authorList>
    </citation>
    <scope>NUCLEOTIDE SEQUENCE [LARGE SCALE GENOMIC DNA]</scope>
    <source>
        <strain evidence="2 3">DSM 25350</strain>
    </source>
</reference>
<dbReference type="InterPro" id="IPR010982">
    <property type="entry name" value="Lambda_DNA-bd_dom_sf"/>
</dbReference>
<organism evidence="2 3">
    <name type="scientific">Pleionea mediterranea</name>
    <dbReference type="NCBI Taxonomy" id="523701"/>
    <lineage>
        <taxon>Bacteria</taxon>
        <taxon>Pseudomonadati</taxon>
        <taxon>Pseudomonadota</taxon>
        <taxon>Gammaproteobacteria</taxon>
        <taxon>Oceanospirillales</taxon>
        <taxon>Pleioneaceae</taxon>
        <taxon>Pleionea</taxon>
    </lineage>
</organism>
<dbReference type="SUPFAM" id="SSF47413">
    <property type="entry name" value="lambda repressor-like DNA-binding domains"/>
    <property type="match status" value="1"/>
</dbReference>
<comment type="caution">
    <text evidence="2">The sequence shown here is derived from an EMBL/GenBank/DDBJ whole genome shotgun (WGS) entry which is preliminary data.</text>
</comment>
<accession>A0A316FXK2</accession>
<dbReference type="PROSITE" id="PS50943">
    <property type="entry name" value="HTH_CROC1"/>
    <property type="match status" value="1"/>
</dbReference>
<protein>
    <recommendedName>
        <fullName evidence="1">HTH cro/C1-type domain-containing protein</fullName>
    </recommendedName>
</protein>
<dbReference type="RefSeq" id="WP_109762831.1">
    <property type="nucleotide sequence ID" value="NZ_QGGU01000004.1"/>
</dbReference>
<dbReference type="CDD" id="cd00093">
    <property type="entry name" value="HTH_XRE"/>
    <property type="match status" value="1"/>
</dbReference>
<sequence>MANQSYNPIKLGNKLKKAREYLNISGESAAESLDLSVEDVTEIEAGRYSLELEQLVELSRLYMRPVAYFFDVDPKPDNETDDDLRLLARKLDNLDPDDLNELLEFAEFLKLRNRQKNEK</sequence>
<proteinExistence type="predicted"/>
<dbReference type="Gene3D" id="1.10.260.40">
    <property type="entry name" value="lambda repressor-like DNA-binding domains"/>
    <property type="match status" value="1"/>
</dbReference>
<name>A0A316FXK2_9GAMM</name>
<evidence type="ECO:0000259" key="1">
    <source>
        <dbReference type="PROSITE" id="PS50943"/>
    </source>
</evidence>
<evidence type="ECO:0000313" key="2">
    <source>
        <dbReference type="EMBL" id="PWK52845.1"/>
    </source>
</evidence>
<dbReference type="OrthoDB" id="9794834at2"/>